<reference evidence="3" key="1">
    <citation type="journal article" date="2013" name="Nat. Commun.">
        <title>Whole-genome sequencing of Oryza brachyantha reveals mechanisms underlying Oryza genome evolution.</title>
        <authorList>
            <person name="Chen J."/>
            <person name="Huang Q."/>
            <person name="Gao D."/>
            <person name="Wang J."/>
            <person name="Lang Y."/>
            <person name="Liu T."/>
            <person name="Li B."/>
            <person name="Bai Z."/>
            <person name="Luis Goicoechea J."/>
            <person name="Liang C."/>
            <person name="Chen C."/>
            <person name="Zhang W."/>
            <person name="Sun S."/>
            <person name="Liao Y."/>
            <person name="Zhang X."/>
            <person name="Yang L."/>
            <person name="Song C."/>
            <person name="Wang M."/>
            <person name="Shi J."/>
            <person name="Liu G."/>
            <person name="Liu J."/>
            <person name="Zhou H."/>
            <person name="Zhou W."/>
            <person name="Yu Q."/>
            <person name="An N."/>
            <person name="Chen Y."/>
            <person name="Cai Q."/>
            <person name="Wang B."/>
            <person name="Liu B."/>
            <person name="Min J."/>
            <person name="Huang Y."/>
            <person name="Wu H."/>
            <person name="Li Z."/>
            <person name="Zhang Y."/>
            <person name="Yin Y."/>
            <person name="Song W."/>
            <person name="Jiang J."/>
            <person name="Jackson S.A."/>
            <person name="Wing R.A."/>
            <person name="Wang J."/>
            <person name="Chen M."/>
        </authorList>
    </citation>
    <scope>NUCLEOTIDE SEQUENCE [LARGE SCALE GENOMIC DNA]</scope>
    <source>
        <strain evidence="3">cv. IRGC 101232</strain>
    </source>
</reference>
<dbReference type="Gene3D" id="3.60.10.10">
    <property type="entry name" value="Endonuclease/exonuclease/phosphatase"/>
    <property type="match status" value="1"/>
</dbReference>
<dbReference type="EnsemblPlants" id="OB07G11020.1">
    <property type="protein sequence ID" value="OB07G11020.1"/>
    <property type="gene ID" value="OB07G11020"/>
</dbReference>
<evidence type="ECO:0000256" key="1">
    <source>
        <dbReference type="ARBA" id="ARBA00010768"/>
    </source>
</evidence>
<protein>
    <recommendedName>
        <fullName evidence="2">Inositol polyphosphate-related phosphatase domain-containing protein</fullName>
    </recommendedName>
</protein>
<evidence type="ECO:0000259" key="2">
    <source>
        <dbReference type="Pfam" id="PF22669"/>
    </source>
</evidence>
<reference evidence="3" key="2">
    <citation type="submission" date="2013-04" db="UniProtKB">
        <authorList>
            <consortium name="EnsemblPlants"/>
        </authorList>
    </citation>
    <scope>IDENTIFICATION</scope>
</reference>
<dbReference type="InterPro" id="IPR036691">
    <property type="entry name" value="Endo/exonu/phosph_ase_sf"/>
</dbReference>
<dbReference type="GO" id="GO:0016791">
    <property type="term" value="F:phosphatase activity"/>
    <property type="evidence" value="ECO:0007669"/>
    <property type="project" value="InterPro"/>
</dbReference>
<dbReference type="InterPro" id="IPR000300">
    <property type="entry name" value="IPPc"/>
</dbReference>
<dbReference type="GO" id="GO:0046856">
    <property type="term" value="P:phosphatidylinositol dephosphorylation"/>
    <property type="evidence" value="ECO:0007669"/>
    <property type="project" value="InterPro"/>
</dbReference>
<dbReference type="AlphaFoldDB" id="J3MI70"/>
<evidence type="ECO:0000313" key="4">
    <source>
        <dbReference type="Proteomes" id="UP000006038"/>
    </source>
</evidence>
<organism evidence="3">
    <name type="scientific">Oryza brachyantha</name>
    <name type="common">malo sina</name>
    <dbReference type="NCBI Taxonomy" id="4533"/>
    <lineage>
        <taxon>Eukaryota</taxon>
        <taxon>Viridiplantae</taxon>
        <taxon>Streptophyta</taxon>
        <taxon>Embryophyta</taxon>
        <taxon>Tracheophyta</taxon>
        <taxon>Spermatophyta</taxon>
        <taxon>Magnoliopsida</taxon>
        <taxon>Liliopsida</taxon>
        <taxon>Poales</taxon>
        <taxon>Poaceae</taxon>
        <taxon>BOP clade</taxon>
        <taxon>Oryzoideae</taxon>
        <taxon>Oryzeae</taxon>
        <taxon>Oryzinae</taxon>
        <taxon>Oryza</taxon>
    </lineage>
</organism>
<proteinExistence type="inferred from homology"/>
<feature type="domain" description="Inositol polyphosphate-related phosphatase" evidence="2">
    <location>
        <begin position="12"/>
        <end position="49"/>
    </location>
</feature>
<accession>J3MI70</accession>
<evidence type="ECO:0000313" key="3">
    <source>
        <dbReference type="EnsemblPlants" id="OB07G11020.1"/>
    </source>
</evidence>
<comment type="similarity">
    <text evidence="1">Belongs to the inositol polyphosphate 5-phosphatase family.</text>
</comment>
<dbReference type="Proteomes" id="UP000006038">
    <property type="component" value="Chromosome 7"/>
</dbReference>
<dbReference type="Pfam" id="PF22669">
    <property type="entry name" value="Exo_endo_phos2"/>
    <property type="match status" value="1"/>
</dbReference>
<keyword evidence="4" id="KW-1185">Reference proteome</keyword>
<dbReference type="Gramene" id="OB07G11020.1">
    <property type="protein sequence ID" value="OB07G11020.1"/>
    <property type="gene ID" value="OB07G11020"/>
</dbReference>
<name>J3MI70_ORYBR</name>
<dbReference type="STRING" id="4533.J3MI70"/>
<sequence length="56" mass="6773">MGYLGNKGRCRRIFWLGDLNYRIDIAYERAHELITTMDWHQLAEKNQVEHLTIRLI</sequence>
<dbReference type="HOGENOM" id="CLU_3145020_0_0_1"/>
<dbReference type="SUPFAM" id="SSF56219">
    <property type="entry name" value="DNase I-like"/>
    <property type="match status" value="1"/>
</dbReference>